<dbReference type="Gene3D" id="2.40.50.180">
    <property type="entry name" value="CheA-289, Domain 4"/>
    <property type="match status" value="1"/>
</dbReference>
<accession>A0A0U1PB22</accession>
<evidence type="ECO:0000256" key="4">
    <source>
        <dbReference type="SAM" id="MobiDB-lite"/>
    </source>
</evidence>
<dbReference type="Gene3D" id="2.30.30.40">
    <property type="entry name" value="SH3 Domains"/>
    <property type="match status" value="1"/>
</dbReference>
<dbReference type="GO" id="GO:0006935">
    <property type="term" value="P:chemotaxis"/>
    <property type="evidence" value="ECO:0007669"/>
    <property type="project" value="InterPro"/>
</dbReference>
<protein>
    <recommendedName>
        <fullName evidence="2">Chemotaxis protein CheW</fullName>
    </recommendedName>
</protein>
<gene>
    <name evidence="6" type="ORF">MBSD_2010</name>
</gene>
<dbReference type="InterPro" id="IPR039315">
    <property type="entry name" value="CheW"/>
</dbReference>
<dbReference type="HOGENOM" id="CLU_048995_1_0_6"/>
<dbReference type="PROSITE" id="PS50851">
    <property type="entry name" value="CHEW"/>
    <property type="match status" value="1"/>
</dbReference>
<evidence type="ECO:0000313" key="6">
    <source>
        <dbReference type="EMBL" id="GAN45461.1"/>
    </source>
</evidence>
<feature type="domain" description="CheW-like" evidence="5">
    <location>
        <begin position="58"/>
        <end position="198"/>
    </location>
</feature>
<comment type="subcellular location">
    <subcellularLocation>
        <location evidence="1">Cytoplasm</location>
    </subcellularLocation>
</comment>
<dbReference type="CDD" id="cd00732">
    <property type="entry name" value="CheW"/>
    <property type="match status" value="1"/>
</dbReference>
<keyword evidence="3" id="KW-0963">Cytoplasm</keyword>
<dbReference type="InterPro" id="IPR002545">
    <property type="entry name" value="CheW-lke_dom"/>
</dbReference>
<dbReference type="SMART" id="SM00260">
    <property type="entry name" value="CheW"/>
    <property type="match status" value="1"/>
</dbReference>
<reference evidence="6" key="1">
    <citation type="submission" date="2015-03" db="EMBL/GenBank/DDBJ databases">
        <title>Draft genome sequence of Mizugakiibacter sediminis skMP5.</title>
        <authorList>
            <person name="Watanabe T."/>
            <person name="Kojima H."/>
            <person name="Fukui M."/>
        </authorList>
    </citation>
    <scope>NUCLEOTIDE SEQUENCE</scope>
    <source>
        <strain evidence="6">SkMP5</strain>
    </source>
</reference>
<name>A0A0U1PB22_9GAMM</name>
<evidence type="ECO:0000256" key="2">
    <source>
        <dbReference type="ARBA" id="ARBA00021483"/>
    </source>
</evidence>
<feature type="region of interest" description="Disordered" evidence="4">
    <location>
        <begin position="1"/>
        <end position="48"/>
    </location>
</feature>
<dbReference type="EMBL" id="DF952381">
    <property type="protein sequence ID" value="GAN45461.1"/>
    <property type="molecule type" value="Genomic_DNA"/>
</dbReference>
<evidence type="ECO:0000256" key="1">
    <source>
        <dbReference type="ARBA" id="ARBA00004496"/>
    </source>
</evidence>
<dbReference type="PANTHER" id="PTHR22617">
    <property type="entry name" value="CHEMOTAXIS SENSOR HISTIDINE KINASE-RELATED"/>
    <property type="match status" value="1"/>
</dbReference>
<dbReference type="GO" id="GO:0005829">
    <property type="term" value="C:cytosol"/>
    <property type="evidence" value="ECO:0007669"/>
    <property type="project" value="TreeGrafter"/>
</dbReference>
<evidence type="ECO:0000259" key="5">
    <source>
        <dbReference type="PROSITE" id="PS50851"/>
    </source>
</evidence>
<evidence type="ECO:0000256" key="3">
    <source>
        <dbReference type="ARBA" id="ARBA00022490"/>
    </source>
</evidence>
<feature type="compositionally biased region" description="Low complexity" evidence="4">
    <location>
        <begin position="9"/>
        <end position="19"/>
    </location>
</feature>
<dbReference type="SUPFAM" id="SSF50341">
    <property type="entry name" value="CheW-like"/>
    <property type="match status" value="1"/>
</dbReference>
<dbReference type="Pfam" id="PF01584">
    <property type="entry name" value="CheW"/>
    <property type="match status" value="1"/>
</dbReference>
<dbReference type="InterPro" id="IPR036061">
    <property type="entry name" value="CheW-like_dom_sf"/>
</dbReference>
<dbReference type="PANTHER" id="PTHR22617:SF45">
    <property type="entry name" value="CHEMOTAXIS PROTEIN CHEW"/>
    <property type="match status" value="1"/>
</dbReference>
<proteinExistence type="predicted"/>
<dbReference type="AlphaFoldDB" id="A0A0U1PB22"/>
<dbReference type="GO" id="GO:0007165">
    <property type="term" value="P:signal transduction"/>
    <property type="evidence" value="ECO:0007669"/>
    <property type="project" value="InterPro"/>
</dbReference>
<organism evidence="6">
    <name type="scientific">Mizugakiibacter sediminis</name>
    <dbReference type="NCBI Taxonomy" id="1475481"/>
    <lineage>
        <taxon>Bacteria</taxon>
        <taxon>Pseudomonadati</taxon>
        <taxon>Pseudomonadota</taxon>
        <taxon>Gammaproteobacteria</taxon>
        <taxon>Lysobacterales</taxon>
        <taxon>Rhodanobacteraceae</taxon>
        <taxon>Mizugakiibacter</taxon>
    </lineage>
</organism>
<sequence>MRRARRRGAGTPATGPAPRLKLCPQRPNYRQERPHGRARTTKVRSMSEITPRDGVQAGAQALTFSLAGEEYGVDILAVREIRGWSKVTRVPQAPAFILGVLNLRGAIVPIMDLRVRFGLPREEYTATTVTIVVALNGRHFGMVVDAVSDVLDVRVDDVKPVPDFGAAVDTEYLKGLVAVGERMVMLLDVERLLGHDDWALVKAAADEAAAA</sequence>